<evidence type="ECO:0000313" key="2">
    <source>
        <dbReference type="Proteomes" id="UP000017984"/>
    </source>
</evidence>
<accession>V6K7G7</accession>
<keyword evidence="2" id="KW-1185">Reference proteome</keyword>
<organism evidence="1 2">
    <name type="scientific">Streptomyces roseochromogenus subsp. oscitans DS 12.976</name>
    <dbReference type="NCBI Taxonomy" id="1352936"/>
    <lineage>
        <taxon>Bacteria</taxon>
        <taxon>Bacillati</taxon>
        <taxon>Actinomycetota</taxon>
        <taxon>Actinomycetes</taxon>
        <taxon>Kitasatosporales</taxon>
        <taxon>Streptomycetaceae</taxon>
        <taxon>Streptomyces</taxon>
    </lineage>
</organism>
<evidence type="ECO:0000313" key="1">
    <source>
        <dbReference type="EMBL" id="EST27351.1"/>
    </source>
</evidence>
<dbReference type="EMBL" id="AWQX01000214">
    <property type="protein sequence ID" value="EST27351.1"/>
    <property type="molecule type" value="Genomic_DNA"/>
</dbReference>
<dbReference type="Proteomes" id="UP000017984">
    <property type="component" value="Chromosome"/>
</dbReference>
<comment type="caution">
    <text evidence="1">The sequence shown here is derived from an EMBL/GenBank/DDBJ whole genome shotgun (WGS) entry which is preliminary data.</text>
</comment>
<gene>
    <name evidence="1" type="ORF">M878_25470</name>
</gene>
<protein>
    <submittedName>
        <fullName evidence="1">Uncharacterized protein</fullName>
    </submittedName>
</protein>
<reference evidence="1 2" key="1">
    <citation type="journal article" date="2014" name="Genome Announc.">
        <title>Draft Genome Sequence of Streptomyces roseochromogenes subsp. oscitans DS 12.976, Producer of the Aminocoumarin Antibiotic Clorobiocin.</title>
        <authorList>
            <person name="Ruckert C."/>
            <person name="Kalinowski J."/>
            <person name="Heide L."/>
            <person name="Apel A.K."/>
        </authorList>
    </citation>
    <scope>NUCLEOTIDE SEQUENCE [LARGE SCALE GENOMIC DNA]</scope>
    <source>
        <strain evidence="1 2">DS 12.976</strain>
    </source>
</reference>
<name>V6K7G7_STRRC</name>
<dbReference type="HOGENOM" id="CLU_1460548_0_0_11"/>
<proteinExistence type="predicted"/>
<dbReference type="AlphaFoldDB" id="V6K7G7"/>
<dbReference type="PATRIC" id="fig|1352936.5.peg.5309"/>
<sequence length="185" mass="21349">MRGLWKVQYAHPEGDDGQWMYLIPHRQARTEKAARAEAAAGHRANTARLIRPQWARGMEVQGVVFRPGVFSQERALAWIALQRGGAITERGWLLPAERGERSRDEWWRSEVAEDREELRGRVQGFGVTVPDAVGWPRNRSAAWAVEPHTDRFGRIWWDKVRAEVHKSGMSWLWQTPYGVAWIDQG</sequence>